<protein>
    <recommendedName>
        <fullName evidence="3">F-box domain-containing protein</fullName>
    </recommendedName>
</protein>
<dbReference type="SUPFAM" id="SSF52047">
    <property type="entry name" value="RNI-like"/>
    <property type="match status" value="2"/>
</dbReference>
<dbReference type="EMBL" id="JARTCD010000106">
    <property type="protein sequence ID" value="KAJ8652395.1"/>
    <property type="molecule type" value="Genomic_DNA"/>
</dbReference>
<dbReference type="InterPro" id="IPR032675">
    <property type="entry name" value="LRR_dom_sf"/>
</dbReference>
<dbReference type="Gene3D" id="1.25.40.10">
    <property type="entry name" value="Tetratricopeptide repeat domain"/>
    <property type="match status" value="1"/>
</dbReference>
<reference evidence="1 2" key="1">
    <citation type="submission" date="2023-03" db="EMBL/GenBank/DDBJ databases">
        <title>Genome sequence of Lichtheimia ornata CBS 291.66.</title>
        <authorList>
            <person name="Mohabir J.T."/>
            <person name="Shea T.P."/>
            <person name="Kurbessoian T."/>
            <person name="Berby B."/>
            <person name="Fontaine J."/>
            <person name="Livny J."/>
            <person name="Gnirke A."/>
            <person name="Stajich J.E."/>
            <person name="Cuomo C.A."/>
        </authorList>
    </citation>
    <scope>NUCLEOTIDE SEQUENCE [LARGE SCALE GENOMIC DNA]</scope>
    <source>
        <strain evidence="1">CBS 291.66</strain>
    </source>
</reference>
<dbReference type="AlphaFoldDB" id="A0AAD7UTW0"/>
<evidence type="ECO:0000313" key="1">
    <source>
        <dbReference type="EMBL" id="KAJ8652395.1"/>
    </source>
</evidence>
<dbReference type="GeneID" id="83219365"/>
<dbReference type="Proteomes" id="UP001234581">
    <property type="component" value="Unassembled WGS sequence"/>
</dbReference>
<evidence type="ECO:0000313" key="2">
    <source>
        <dbReference type="Proteomes" id="UP001234581"/>
    </source>
</evidence>
<accession>A0AAD7UTW0</accession>
<comment type="caution">
    <text evidence="1">The sequence shown here is derived from an EMBL/GenBank/DDBJ whole genome shotgun (WGS) entry which is preliminary data.</text>
</comment>
<dbReference type="RefSeq" id="XP_058337309.1">
    <property type="nucleotide sequence ID" value="XM_058491926.1"/>
</dbReference>
<dbReference type="PANTHER" id="PTHR13318">
    <property type="entry name" value="PARTNER OF PAIRED, ISOFORM B-RELATED"/>
    <property type="match status" value="1"/>
</dbReference>
<organism evidence="1 2">
    <name type="scientific">Lichtheimia ornata</name>
    <dbReference type="NCBI Taxonomy" id="688661"/>
    <lineage>
        <taxon>Eukaryota</taxon>
        <taxon>Fungi</taxon>
        <taxon>Fungi incertae sedis</taxon>
        <taxon>Mucoromycota</taxon>
        <taxon>Mucoromycotina</taxon>
        <taxon>Mucoromycetes</taxon>
        <taxon>Mucorales</taxon>
        <taxon>Lichtheimiaceae</taxon>
        <taxon>Lichtheimia</taxon>
    </lineage>
</organism>
<keyword evidence="2" id="KW-1185">Reference proteome</keyword>
<dbReference type="GO" id="GO:0019005">
    <property type="term" value="C:SCF ubiquitin ligase complex"/>
    <property type="evidence" value="ECO:0007669"/>
    <property type="project" value="TreeGrafter"/>
</dbReference>
<evidence type="ECO:0008006" key="3">
    <source>
        <dbReference type="Google" id="ProtNLM"/>
    </source>
</evidence>
<sequence>MTVVEDISWSPLLKHNTLTAQHGNDGNRIATATETLKQTAHQFVQVLNERATLLANCAQFDTALHDAAAIQAILPGSGLGYLCMGDVYCQQGHHAAAISIYDQGLQAVTESDAYYQQLQQHRMTAIANNNKRVDFISQLPLDIVIINILPRVYRSMFGPLREILYVSRSWQERILKQTMGLKFSFGDETNTFKKGHAQLIRFAPYVQTLSGSLSNVVCLDDLFSRAHFSNLKELSLFCTPPMPLLPLIHGLQLIADSLTHLLIYDCPFLQLCDILETCPNLVSLRTMNVDAIMPLLSSSSYPKMTHLTLHGQSERARTHENIVNVLRTLPSLRVLEIFPIPDSSLLPLLHKHCPYLQVILYGFLRRFSLDLPEKVQANRKGIASAYLHGRDFYKQDDLVQFLHVQRDSLETLKFRGDIEIDDDDAFWTISNGHVQSSNQHPENNPSFPRLVDLGFTNIHPSTTGVPMVLWILLNAPNLTTIHIHDIYFRPAIVNAMIKLRHLQKIQIDVVSKEDDNGIRTFLKHHIALGDHSTLEHVVVDSNPVEMSKKPWIALLSRLTRLKNLELLAGVISDNCIPIMAAIGQGCPTLEKLTLGMYGAELADGLLMPLRKHSNLEYLKIGADESLSDNDLLALCTFLGLKQLQLRFIVSDDLLEMLEDRIPHVEIGLL</sequence>
<dbReference type="Gene3D" id="3.80.10.10">
    <property type="entry name" value="Ribonuclease Inhibitor"/>
    <property type="match status" value="2"/>
</dbReference>
<dbReference type="InterPro" id="IPR011990">
    <property type="entry name" value="TPR-like_helical_dom_sf"/>
</dbReference>
<gene>
    <name evidence="1" type="ORF">O0I10_011975</name>
</gene>
<dbReference type="GO" id="GO:0031146">
    <property type="term" value="P:SCF-dependent proteasomal ubiquitin-dependent protein catabolic process"/>
    <property type="evidence" value="ECO:0007669"/>
    <property type="project" value="TreeGrafter"/>
</dbReference>
<name>A0AAD7UTW0_9FUNG</name>
<proteinExistence type="predicted"/>
<dbReference type="SUPFAM" id="SSF48452">
    <property type="entry name" value="TPR-like"/>
    <property type="match status" value="1"/>
</dbReference>